<dbReference type="AlphaFoldDB" id="A0A6S6SDQ0"/>
<dbReference type="PANTHER" id="PTHR36842:SF1">
    <property type="entry name" value="PROTEIN TOLB"/>
    <property type="match status" value="1"/>
</dbReference>
<dbReference type="Gene3D" id="2.120.10.30">
    <property type="entry name" value="TolB, C-terminal domain"/>
    <property type="match status" value="1"/>
</dbReference>
<dbReference type="EMBL" id="CACVAW010000004">
    <property type="protein sequence ID" value="CAA6800948.1"/>
    <property type="molecule type" value="Genomic_DNA"/>
</dbReference>
<organism evidence="1">
    <name type="scientific">uncultured Campylobacterales bacterium</name>
    <dbReference type="NCBI Taxonomy" id="352960"/>
    <lineage>
        <taxon>Bacteria</taxon>
        <taxon>Pseudomonadati</taxon>
        <taxon>Campylobacterota</taxon>
        <taxon>Epsilonproteobacteria</taxon>
        <taxon>Campylobacterales</taxon>
        <taxon>environmental samples</taxon>
    </lineage>
</organism>
<dbReference type="NCBIfam" id="NF003124">
    <property type="entry name" value="PRK04043.1"/>
    <property type="match status" value="1"/>
</dbReference>
<dbReference type="SUPFAM" id="SSF69304">
    <property type="entry name" value="Tricorn protease N-terminal domain"/>
    <property type="match status" value="1"/>
</dbReference>
<sequence length="407" mass="46822">MIKKIISFLVVINFVFAYDATLEIVKKIDKKTKIKIINKSELENKTVEKIDKLLIGDFAVSSHFEPIKSINNDLKEIDYLLEYKVYLENSILICDISLVKNDMEVVLQKTYKTSNIKKYPFLIHKIVSDINDFLGYDSIGFINRYVIFSKYTKGKGADIIISDYTLTYSQTLVKNGGLNIFPKWASSEQDAFYYTSYIDDRPTLIKYELKTGKRTKIMASDGMIICSDVSSDGKKLLLSMAPDDQPDIYMYDIETKMNTKITTHRGTDVSGHFIDNDRIVFVSDLLGYPNIFSIKQDGEELEQMVHHSRNNSSCDSFKNYIVYASRDKYSEFGANTFNLYMISTNTDFIRPLTTVGQNMYPRFSYTGTHILHIKHLKNQSALMIIDIATNRSFMFPLSVGKLQSIDW</sequence>
<accession>A0A6S6SDQ0</accession>
<gene>
    <name evidence="1" type="ORF">HELGO_WM11011</name>
</gene>
<name>A0A6S6SDQ0_9BACT</name>
<protein>
    <submittedName>
        <fullName evidence="1">TolB protein, periplasmic protein involved in the tonb-independent uptake of group A colicins</fullName>
    </submittedName>
</protein>
<dbReference type="InterPro" id="IPR011042">
    <property type="entry name" value="6-blade_b-propeller_TolB-like"/>
</dbReference>
<reference evidence="1" key="1">
    <citation type="submission" date="2020-01" db="EMBL/GenBank/DDBJ databases">
        <authorList>
            <person name="Meier V. D."/>
            <person name="Meier V D."/>
        </authorList>
    </citation>
    <scope>NUCLEOTIDE SEQUENCE</scope>
    <source>
        <strain evidence="1">HLG_WM_MAG_12</strain>
    </source>
</reference>
<proteinExistence type="predicted"/>
<evidence type="ECO:0000313" key="1">
    <source>
        <dbReference type="EMBL" id="CAA6800948.1"/>
    </source>
</evidence>
<dbReference type="PANTHER" id="PTHR36842">
    <property type="entry name" value="PROTEIN TOLB HOMOLOG"/>
    <property type="match status" value="1"/>
</dbReference>